<comment type="caution">
    <text evidence="2">The sequence shown here is derived from an EMBL/GenBank/DDBJ whole genome shotgun (WGS) entry which is preliminary data.</text>
</comment>
<dbReference type="InterPro" id="IPR029077">
    <property type="entry name" value="Imm45"/>
</dbReference>
<name>A0ABS4EMH5_9HYPH</name>
<sequence>MATPLQDLRGFELEIGDVLRLPENYDLGPGSGPVDLLVFDPPDDDCGPGLMVVSGHKSGQTFCIFPSESRSEHGGLSAGWLLENWDQWFRFSSVDQPMPADGASVISSYSLLDEEEPYDPNQALENARDRMIQPRPAEIRILLAQPAGHFIEMTAIAPDIDLGRERILVSWLPYQEDGFELMTLYFNAKSWKTNLSFHSEHWKAISKEEPA</sequence>
<proteinExistence type="predicted"/>
<dbReference type="EMBL" id="JAGGJV010000004">
    <property type="protein sequence ID" value="MBP1859152.1"/>
    <property type="molecule type" value="Genomic_DNA"/>
</dbReference>
<keyword evidence="3" id="KW-1185">Reference proteome</keyword>
<protein>
    <recommendedName>
        <fullName evidence="1">Immunity protein 45 domain-containing protein</fullName>
    </recommendedName>
</protein>
<reference evidence="2 3" key="1">
    <citation type="submission" date="2021-03" db="EMBL/GenBank/DDBJ databases">
        <title>Genomic Encyclopedia of Type Strains, Phase IV (KMG-IV): sequencing the most valuable type-strain genomes for metagenomic binning, comparative biology and taxonomic classification.</title>
        <authorList>
            <person name="Goeker M."/>
        </authorList>
    </citation>
    <scope>NUCLEOTIDE SEQUENCE [LARGE SCALE GENOMIC DNA]</scope>
    <source>
        <strain evidence="2 3">DSM 26427</strain>
    </source>
</reference>
<evidence type="ECO:0000259" key="1">
    <source>
        <dbReference type="Pfam" id="PF15572"/>
    </source>
</evidence>
<evidence type="ECO:0000313" key="2">
    <source>
        <dbReference type="EMBL" id="MBP1859152.1"/>
    </source>
</evidence>
<dbReference type="Proteomes" id="UP000823786">
    <property type="component" value="Unassembled WGS sequence"/>
</dbReference>
<gene>
    <name evidence="2" type="ORF">J2Z75_002664</name>
</gene>
<accession>A0ABS4EMH5</accession>
<evidence type="ECO:0000313" key="3">
    <source>
        <dbReference type="Proteomes" id="UP000823786"/>
    </source>
</evidence>
<dbReference type="Pfam" id="PF15572">
    <property type="entry name" value="Imm45"/>
    <property type="match status" value="1"/>
</dbReference>
<dbReference type="RefSeq" id="WP_209852974.1">
    <property type="nucleotide sequence ID" value="NZ_JAGGJV010000004.1"/>
</dbReference>
<feature type="domain" description="Immunity protein 45" evidence="1">
    <location>
        <begin position="16"/>
        <end position="89"/>
    </location>
</feature>
<organism evidence="2 3">
    <name type="scientific">Rhizobium herbae</name>
    <dbReference type="NCBI Taxonomy" id="508661"/>
    <lineage>
        <taxon>Bacteria</taxon>
        <taxon>Pseudomonadati</taxon>
        <taxon>Pseudomonadota</taxon>
        <taxon>Alphaproteobacteria</taxon>
        <taxon>Hyphomicrobiales</taxon>
        <taxon>Rhizobiaceae</taxon>
        <taxon>Rhizobium/Agrobacterium group</taxon>
        <taxon>Rhizobium</taxon>
    </lineage>
</organism>